<dbReference type="Proteomes" id="UP001237642">
    <property type="component" value="Unassembled WGS sequence"/>
</dbReference>
<gene>
    <name evidence="2" type="ORF">POM88_015111</name>
</gene>
<evidence type="ECO:0000256" key="1">
    <source>
        <dbReference type="SAM" id="MobiDB-lite"/>
    </source>
</evidence>
<name>A0AAD8IKQ9_9APIA</name>
<dbReference type="AlphaFoldDB" id="A0AAD8IKQ9"/>
<feature type="region of interest" description="Disordered" evidence="1">
    <location>
        <begin position="155"/>
        <end position="237"/>
    </location>
</feature>
<comment type="caution">
    <text evidence="2">The sequence shown here is derived from an EMBL/GenBank/DDBJ whole genome shotgun (WGS) entry which is preliminary data.</text>
</comment>
<accession>A0AAD8IKQ9</accession>
<evidence type="ECO:0000313" key="2">
    <source>
        <dbReference type="EMBL" id="KAK1386933.1"/>
    </source>
</evidence>
<keyword evidence="3" id="KW-1185">Reference proteome</keyword>
<organism evidence="2 3">
    <name type="scientific">Heracleum sosnowskyi</name>
    <dbReference type="NCBI Taxonomy" id="360622"/>
    <lineage>
        <taxon>Eukaryota</taxon>
        <taxon>Viridiplantae</taxon>
        <taxon>Streptophyta</taxon>
        <taxon>Embryophyta</taxon>
        <taxon>Tracheophyta</taxon>
        <taxon>Spermatophyta</taxon>
        <taxon>Magnoliopsida</taxon>
        <taxon>eudicotyledons</taxon>
        <taxon>Gunneridae</taxon>
        <taxon>Pentapetalae</taxon>
        <taxon>asterids</taxon>
        <taxon>campanulids</taxon>
        <taxon>Apiales</taxon>
        <taxon>Apiaceae</taxon>
        <taxon>Apioideae</taxon>
        <taxon>apioid superclade</taxon>
        <taxon>Tordylieae</taxon>
        <taxon>Tordyliinae</taxon>
        <taxon>Heracleum</taxon>
    </lineage>
</organism>
<feature type="compositionally biased region" description="Basic and acidic residues" evidence="1">
    <location>
        <begin position="179"/>
        <end position="229"/>
    </location>
</feature>
<feature type="region of interest" description="Disordered" evidence="1">
    <location>
        <begin position="1"/>
        <end position="46"/>
    </location>
</feature>
<protein>
    <submittedName>
        <fullName evidence="2">Uncharacterized protein</fullName>
    </submittedName>
</protein>
<dbReference type="EMBL" id="JAUIZM010000004">
    <property type="protein sequence ID" value="KAK1386933.1"/>
    <property type="molecule type" value="Genomic_DNA"/>
</dbReference>
<feature type="region of interest" description="Disordered" evidence="1">
    <location>
        <begin position="253"/>
        <end position="278"/>
    </location>
</feature>
<proteinExistence type="predicted"/>
<evidence type="ECO:0000313" key="3">
    <source>
        <dbReference type="Proteomes" id="UP001237642"/>
    </source>
</evidence>
<feature type="compositionally biased region" description="Basic residues" evidence="1">
    <location>
        <begin position="26"/>
        <end position="37"/>
    </location>
</feature>
<sequence>MANYDHNRSRTKHRPNSYDETQNPSKRYKHHHHHHHRSENYEIKNVSEHVRPYTNTSVTFSNGDKQVDYDVEEGEIFDIGDDYNVKFDCSDHITEEVSVHVEDSNEKVSSGLILVKETKSDVSLRVPARKGKSSLNTNICDRVKMQRNSSVKNHVNDFRERQRESWDSRVNDQIQKTSECNKNKSWEKRDREMERKMSRGTKEMARERDRDKDMVRDKEKRDRKRPKDMDSEEEDVRNSLRCKYQYVNNTGDLDKHYDNMHQRSHDEEYMQRSRTNEKEQIYSYETDNLEMDAQMIHRDEVE</sequence>
<reference evidence="2" key="1">
    <citation type="submission" date="2023-02" db="EMBL/GenBank/DDBJ databases">
        <title>Genome of toxic invasive species Heracleum sosnowskyi carries increased number of genes despite the absence of recent whole-genome duplications.</title>
        <authorList>
            <person name="Schelkunov M."/>
            <person name="Shtratnikova V."/>
            <person name="Makarenko M."/>
            <person name="Klepikova A."/>
            <person name="Omelchenko D."/>
            <person name="Novikova G."/>
            <person name="Obukhova E."/>
            <person name="Bogdanov V."/>
            <person name="Penin A."/>
            <person name="Logacheva M."/>
        </authorList>
    </citation>
    <scope>NUCLEOTIDE SEQUENCE</scope>
    <source>
        <strain evidence="2">Hsosn_3</strain>
        <tissue evidence="2">Leaf</tissue>
    </source>
</reference>
<feature type="compositionally biased region" description="Basic and acidic residues" evidence="1">
    <location>
        <begin position="155"/>
        <end position="170"/>
    </location>
</feature>
<reference evidence="2" key="2">
    <citation type="submission" date="2023-05" db="EMBL/GenBank/DDBJ databases">
        <authorList>
            <person name="Schelkunov M.I."/>
        </authorList>
    </citation>
    <scope>NUCLEOTIDE SEQUENCE</scope>
    <source>
        <strain evidence="2">Hsosn_3</strain>
        <tissue evidence="2">Leaf</tissue>
    </source>
</reference>